<evidence type="ECO:0000313" key="3">
    <source>
        <dbReference type="RefSeq" id="XP_020081834.1"/>
    </source>
</evidence>
<dbReference type="AlphaFoldDB" id="A0A6P5EEI3"/>
<reference evidence="2" key="1">
    <citation type="journal article" date="2015" name="Nat. Genet.">
        <title>The pineapple genome and the evolution of CAM photosynthesis.</title>
        <authorList>
            <person name="Ming R."/>
            <person name="VanBuren R."/>
            <person name="Wai C.M."/>
            <person name="Tang H."/>
            <person name="Schatz M.C."/>
            <person name="Bowers J.E."/>
            <person name="Lyons E."/>
            <person name="Wang M.L."/>
            <person name="Chen J."/>
            <person name="Biggers E."/>
            <person name="Zhang J."/>
            <person name="Huang L."/>
            <person name="Zhang L."/>
            <person name="Miao W."/>
            <person name="Zhang J."/>
            <person name="Ye Z."/>
            <person name="Miao C."/>
            <person name="Lin Z."/>
            <person name="Wang H."/>
            <person name="Zhou H."/>
            <person name="Yim W.C."/>
            <person name="Priest H.D."/>
            <person name="Zheng C."/>
            <person name="Woodhouse M."/>
            <person name="Edger P.P."/>
            <person name="Guyot R."/>
            <person name="Guo H.B."/>
            <person name="Guo H."/>
            <person name="Zheng G."/>
            <person name="Singh R."/>
            <person name="Sharma A."/>
            <person name="Min X."/>
            <person name="Zheng Y."/>
            <person name="Lee H."/>
            <person name="Gurtowski J."/>
            <person name="Sedlazeck F.J."/>
            <person name="Harkess A."/>
            <person name="McKain M.R."/>
            <person name="Liao Z."/>
            <person name="Fang J."/>
            <person name="Liu J."/>
            <person name="Zhang X."/>
            <person name="Zhang Q."/>
            <person name="Hu W."/>
            <person name="Qin Y."/>
            <person name="Wang K."/>
            <person name="Chen L.Y."/>
            <person name="Shirley N."/>
            <person name="Lin Y.R."/>
            <person name="Liu L.Y."/>
            <person name="Hernandez A.G."/>
            <person name="Wright C.L."/>
            <person name="Bulone V."/>
            <person name="Tuskan G.A."/>
            <person name="Heath K."/>
            <person name="Zee F."/>
            <person name="Moore P.H."/>
            <person name="Sunkar R."/>
            <person name="Leebens-Mack J.H."/>
            <person name="Mockler T."/>
            <person name="Bennetzen J.L."/>
            <person name="Freeling M."/>
            <person name="Sankoff D."/>
            <person name="Paterson A.H."/>
            <person name="Zhu X."/>
            <person name="Yang X."/>
            <person name="Smith J.A."/>
            <person name="Cushman J.C."/>
            <person name="Paull R.E."/>
            <person name="Yu Q."/>
        </authorList>
    </citation>
    <scope>NUCLEOTIDE SEQUENCE [LARGE SCALE GENOMIC DNA]</scope>
    <source>
        <strain evidence="2">cv. F153</strain>
    </source>
</reference>
<dbReference type="InterPro" id="IPR044664">
    <property type="entry name" value="STR11-like"/>
</dbReference>
<dbReference type="SMART" id="SM00450">
    <property type="entry name" value="RHOD"/>
    <property type="match status" value="1"/>
</dbReference>
<dbReference type="PROSITE" id="PS50206">
    <property type="entry name" value="RHODANESE_3"/>
    <property type="match status" value="1"/>
</dbReference>
<keyword evidence="2" id="KW-1185">Reference proteome</keyword>
<dbReference type="PANTHER" id="PTHR45187:SF2">
    <property type="entry name" value="RHODANESE-LIKE DOMAIN-CONTAINING PROTEIN 11, CHLOROPLASTIC"/>
    <property type="match status" value="1"/>
</dbReference>
<dbReference type="PANTHER" id="PTHR45187">
    <property type="entry name" value="RHODANESE-LIKE DOMAIN-CONTAINING PROTEIN 11, CHLOROPLASTIC"/>
    <property type="match status" value="1"/>
</dbReference>
<proteinExistence type="predicted"/>
<dbReference type="Proteomes" id="UP000515123">
    <property type="component" value="Unplaced"/>
</dbReference>
<dbReference type="CDD" id="cd00158">
    <property type="entry name" value="RHOD"/>
    <property type="match status" value="1"/>
</dbReference>
<dbReference type="Gene3D" id="3.40.250.10">
    <property type="entry name" value="Rhodanese-like domain"/>
    <property type="match status" value="1"/>
</dbReference>
<dbReference type="SUPFAM" id="SSF52821">
    <property type="entry name" value="Rhodanese/Cell cycle control phosphatase"/>
    <property type="match status" value="1"/>
</dbReference>
<reference evidence="3" key="2">
    <citation type="submission" date="2025-08" db="UniProtKB">
        <authorList>
            <consortium name="RefSeq"/>
        </authorList>
    </citation>
    <scope>IDENTIFICATION</scope>
    <source>
        <tissue evidence="3">Leaf</tissue>
    </source>
</reference>
<evidence type="ECO:0000313" key="2">
    <source>
        <dbReference type="Proteomes" id="UP000515123"/>
    </source>
</evidence>
<feature type="domain" description="Rhodanese" evidence="1">
    <location>
        <begin position="110"/>
        <end position="233"/>
    </location>
</feature>
<organism evidence="2 3">
    <name type="scientific">Ananas comosus</name>
    <name type="common">Pineapple</name>
    <name type="synonym">Ananas ananas</name>
    <dbReference type="NCBI Taxonomy" id="4615"/>
    <lineage>
        <taxon>Eukaryota</taxon>
        <taxon>Viridiplantae</taxon>
        <taxon>Streptophyta</taxon>
        <taxon>Embryophyta</taxon>
        <taxon>Tracheophyta</taxon>
        <taxon>Spermatophyta</taxon>
        <taxon>Magnoliopsida</taxon>
        <taxon>Liliopsida</taxon>
        <taxon>Poales</taxon>
        <taxon>Bromeliaceae</taxon>
        <taxon>Bromelioideae</taxon>
        <taxon>Ananas</taxon>
    </lineage>
</organism>
<dbReference type="RefSeq" id="XP_020081834.1">
    <property type="nucleotide sequence ID" value="XM_020226245.1"/>
</dbReference>
<gene>
    <name evidence="3" type="primary">LOC109705514</name>
</gene>
<protein>
    <submittedName>
        <fullName evidence="3">Rhodanese-like domain-containing protein 11, chloroplastic isoform X2</fullName>
    </submittedName>
</protein>
<dbReference type="InterPro" id="IPR036873">
    <property type="entry name" value="Rhodanese-like_dom_sf"/>
</dbReference>
<dbReference type="OrthoDB" id="566238at2759"/>
<dbReference type="InterPro" id="IPR001763">
    <property type="entry name" value="Rhodanese-like_dom"/>
</dbReference>
<accession>A0A6P5EEI3</accession>
<name>A0A6P5EEI3_ANACO</name>
<dbReference type="Pfam" id="PF00581">
    <property type="entry name" value="Rhodanese"/>
    <property type="match status" value="1"/>
</dbReference>
<dbReference type="GeneID" id="109705514"/>
<sequence>MKLLIRVYIVPSRMEALGHSFPTAIVFSRPTRRDCRCGSSSWNRLPGRGFASPSKKLSTVIKMGAAVGGEEEEETRQAKEMAAARRRWETLIREQKVKVLTPREAGYAIQLSNKVLLDVRPSVERNKAWVKGSTWIPIFDVDNNVDFGALSKQITNFVMGGWWSGSPTLAYDKSFIPKVEEKFSKDTDIIVACQKGLRSLAACEQLYNAGFRNLFWIQGGLEAAEEEDLQREGPQPFKLAGIGGVSEFFGWTDQQRALAAKEGWSYRLVFTGRLIGLIILVDALYLGTQKLGPLLQELRSH</sequence>
<evidence type="ECO:0000259" key="1">
    <source>
        <dbReference type="PROSITE" id="PS50206"/>
    </source>
</evidence>